<proteinExistence type="predicted"/>
<dbReference type="EMBL" id="QFQD01000003">
    <property type="protein sequence ID" value="PZQ85479.1"/>
    <property type="molecule type" value="Genomic_DNA"/>
</dbReference>
<accession>A0A2W5R9I5</accession>
<comment type="caution">
    <text evidence="1">The sequence shown here is derived from an EMBL/GenBank/DDBJ whole genome shotgun (WGS) entry which is preliminary data.</text>
</comment>
<sequence>MKRKASRPPKHPLVAHWDDERDIGNGIIVTLHHGHFFYDDCGVMGFDTVRAAREALRSVAARSERQERRS</sequence>
<dbReference type="Proteomes" id="UP000248887">
    <property type="component" value="Unassembled WGS sequence"/>
</dbReference>
<evidence type="ECO:0000313" key="2">
    <source>
        <dbReference type="Proteomes" id="UP000248887"/>
    </source>
</evidence>
<reference evidence="1 2" key="1">
    <citation type="submission" date="2017-08" db="EMBL/GenBank/DDBJ databases">
        <title>Infants hospitalized years apart are colonized by the same room-sourced microbial strains.</title>
        <authorList>
            <person name="Brooks B."/>
            <person name="Olm M.R."/>
            <person name="Firek B.A."/>
            <person name="Baker R."/>
            <person name="Thomas B.C."/>
            <person name="Morowitz M.J."/>
            <person name="Banfield J.F."/>
        </authorList>
    </citation>
    <scope>NUCLEOTIDE SEQUENCE [LARGE SCALE GENOMIC DNA]</scope>
    <source>
        <strain evidence="1">S2_005_001_R2_27</strain>
    </source>
</reference>
<organism evidence="1 2">
    <name type="scientific">Ancylobacter novellus</name>
    <name type="common">Thiobacillus novellus</name>
    <dbReference type="NCBI Taxonomy" id="921"/>
    <lineage>
        <taxon>Bacteria</taxon>
        <taxon>Pseudomonadati</taxon>
        <taxon>Pseudomonadota</taxon>
        <taxon>Alphaproteobacteria</taxon>
        <taxon>Hyphomicrobiales</taxon>
        <taxon>Xanthobacteraceae</taxon>
        <taxon>Ancylobacter</taxon>
    </lineage>
</organism>
<gene>
    <name evidence="1" type="ORF">DI549_02085</name>
</gene>
<protein>
    <submittedName>
        <fullName evidence="1">Uncharacterized protein</fullName>
    </submittedName>
</protein>
<name>A0A2W5R9I5_ANCNO</name>
<evidence type="ECO:0000313" key="1">
    <source>
        <dbReference type="EMBL" id="PZQ85479.1"/>
    </source>
</evidence>
<dbReference type="AlphaFoldDB" id="A0A2W5R9I5"/>